<reference evidence="13" key="1">
    <citation type="journal article" date="2019" name="Int. J. Syst. Evol. Microbiol.">
        <title>The Global Catalogue of Microorganisms (GCM) 10K type strain sequencing project: providing services to taxonomists for standard genome sequencing and annotation.</title>
        <authorList>
            <consortium name="The Broad Institute Genomics Platform"/>
            <consortium name="The Broad Institute Genome Sequencing Center for Infectious Disease"/>
            <person name="Wu L."/>
            <person name="Ma J."/>
        </authorList>
    </citation>
    <scope>NUCLEOTIDE SEQUENCE [LARGE SCALE GENOMIC DNA]</scope>
    <source>
        <strain evidence="13">JCM 3369</strain>
    </source>
</reference>
<dbReference type="SUPFAM" id="SSF54849">
    <property type="entry name" value="GroEL-intermediate domain like"/>
    <property type="match status" value="1"/>
</dbReference>
<keyword evidence="9" id="KW-0963">Cytoplasm</keyword>
<evidence type="ECO:0000256" key="2">
    <source>
        <dbReference type="ARBA" id="ARBA00004241"/>
    </source>
</evidence>
<keyword evidence="5 9" id="KW-0067">ATP-binding</keyword>
<comment type="function">
    <text evidence="9 11">Together with its co-chaperonin GroES, plays an essential role in assisting protein folding. The GroEL-GroES system forms a nano-cage that allows encapsulation of the non-native substrate proteins and provides a physical environment optimized to promote and accelerate protein folding.</text>
</comment>
<evidence type="ECO:0000313" key="12">
    <source>
        <dbReference type="EMBL" id="MFC4553803.1"/>
    </source>
</evidence>
<feature type="binding site" evidence="9">
    <location>
        <position position="493"/>
    </location>
    <ligand>
        <name>ATP</name>
        <dbReference type="ChEBI" id="CHEBI:30616"/>
    </ligand>
</feature>
<proteinExistence type="inferred from homology"/>
<keyword evidence="13" id="KW-1185">Reference proteome</keyword>
<keyword evidence="4 9" id="KW-0547">Nucleotide-binding</keyword>
<evidence type="ECO:0000256" key="4">
    <source>
        <dbReference type="ARBA" id="ARBA00022741"/>
    </source>
</evidence>
<evidence type="ECO:0000313" key="13">
    <source>
        <dbReference type="Proteomes" id="UP001595955"/>
    </source>
</evidence>
<dbReference type="RefSeq" id="WP_122823045.1">
    <property type="nucleotide sequence ID" value="NZ_CP033325.1"/>
</dbReference>
<feature type="binding site" evidence="9">
    <location>
        <begin position="477"/>
        <end position="479"/>
    </location>
    <ligand>
        <name>ATP</name>
        <dbReference type="ChEBI" id="CHEBI:30616"/>
    </ligand>
</feature>
<protein>
    <recommendedName>
        <fullName evidence="9">Chaperonin GroEL</fullName>
        <ecNumber evidence="9">5.6.1.7</ecNumber>
    </recommendedName>
    <alternativeName>
        <fullName evidence="9">60 kDa chaperonin</fullName>
    </alternativeName>
    <alternativeName>
        <fullName evidence="9">Chaperonin-60</fullName>
        <shortName evidence="9">Cpn60</shortName>
    </alternativeName>
</protein>
<evidence type="ECO:0000256" key="6">
    <source>
        <dbReference type="ARBA" id="ARBA00023186"/>
    </source>
</evidence>
<accession>A0ABV9D660</accession>
<keyword evidence="6 9" id="KW-0143">Chaperone</keyword>
<dbReference type="InterPro" id="IPR001844">
    <property type="entry name" value="Cpn60/GroEL"/>
</dbReference>
<dbReference type="NCBIfam" id="NF009488">
    <property type="entry name" value="PRK12850.1"/>
    <property type="match status" value="1"/>
</dbReference>
<dbReference type="EMBL" id="JBHSGF010000001">
    <property type="protein sequence ID" value="MFC4553803.1"/>
    <property type="molecule type" value="Genomic_DNA"/>
</dbReference>
<dbReference type="SUPFAM" id="SSF48592">
    <property type="entry name" value="GroEL equatorial domain-like"/>
    <property type="match status" value="1"/>
</dbReference>
<organism evidence="12 13">
    <name type="scientific">Georgenia faecalis</name>
    <dbReference type="NCBI Taxonomy" id="2483799"/>
    <lineage>
        <taxon>Bacteria</taxon>
        <taxon>Bacillati</taxon>
        <taxon>Actinomycetota</taxon>
        <taxon>Actinomycetes</taxon>
        <taxon>Micrococcales</taxon>
        <taxon>Bogoriellaceae</taxon>
        <taxon>Georgenia</taxon>
    </lineage>
</organism>
<comment type="similarity">
    <text evidence="3 9 10">Belongs to the chaperonin (HSP60) family.</text>
</comment>
<comment type="caution">
    <text evidence="9">Lacks conserved residue(s) required for the propagation of feature annotation.</text>
</comment>
<evidence type="ECO:0000256" key="8">
    <source>
        <dbReference type="ARBA" id="ARBA00025702"/>
    </source>
</evidence>
<comment type="caution">
    <text evidence="12">The sequence shown here is derived from an EMBL/GenBank/DDBJ whole genome shotgun (WGS) entry which is preliminary data.</text>
</comment>
<dbReference type="PRINTS" id="PR00298">
    <property type="entry name" value="CHAPERONIN60"/>
</dbReference>
<dbReference type="CDD" id="cd03344">
    <property type="entry name" value="GroEL"/>
    <property type="match status" value="1"/>
</dbReference>
<dbReference type="EC" id="5.6.1.7" evidence="9"/>
<dbReference type="Pfam" id="PF00118">
    <property type="entry name" value="Cpn60_TCP1"/>
    <property type="match status" value="1"/>
</dbReference>
<evidence type="ECO:0000256" key="1">
    <source>
        <dbReference type="ARBA" id="ARBA00004191"/>
    </source>
</evidence>
<keyword evidence="7 9" id="KW-0413">Isomerase</keyword>
<dbReference type="InterPro" id="IPR002423">
    <property type="entry name" value="Cpn60/GroEL/TCP-1"/>
</dbReference>
<comment type="subcellular location">
    <subcellularLocation>
        <location evidence="2">Cell surface</location>
    </subcellularLocation>
    <subcellularLocation>
        <location evidence="9">Cytoplasm</location>
    </subcellularLocation>
    <subcellularLocation>
        <location evidence="8">Secreted</location>
        <location evidence="8">Capsule</location>
    </subcellularLocation>
    <subcellularLocation>
        <location evidence="1">Secreted</location>
        <location evidence="1">Cell wall</location>
    </subcellularLocation>
</comment>
<comment type="subunit">
    <text evidence="9 11">Forms a cylinder of 14 subunits composed of two heptameric rings stacked back-to-back. Interacts with the co-chaperonin GroES.</text>
</comment>
<dbReference type="NCBIfam" id="NF009487">
    <property type="entry name" value="PRK12849.1"/>
    <property type="match status" value="1"/>
</dbReference>
<dbReference type="HAMAP" id="MF_00600">
    <property type="entry name" value="CH60"/>
    <property type="match status" value="1"/>
</dbReference>
<dbReference type="Gene3D" id="3.30.260.10">
    <property type="entry name" value="TCP-1-like chaperonin intermediate domain"/>
    <property type="match status" value="1"/>
</dbReference>
<evidence type="ECO:0000256" key="11">
    <source>
        <dbReference type="RuleBase" id="RU000419"/>
    </source>
</evidence>
<sequence length="542" mass="57180">MAKMIAFDEEARRGMERGLNILADTVKVTLGPKGRNVVLEKKWGAPTITNDGVSIAKEIDLEEPYEKIGAELVKEVAKKTDDVAGDGTTTATVLAQALVREGLRNVVAGANPIALRRGIDKAVEAITARLLESAIEIETREQIAATASISAGDPAIGEMIAEAMDKVKAEGVITVEESNTFGLELELTEGMRFDKGFISPYFVTDPERQEAVLEDAYVLLVESKIANVKDLLPLLEKVIQAGKPLVIIAEDVEGEALATLVVNKIRGTFKSVSVKAPGFGDRRKAMLQDMAILTGGQVISETVGLKLETAELEMLGQARKVVVTKDETTIVEGAGDADQIAGRVAQIRAEIENSDSDYDREKLQERLAKLAGGVAVIKAGAATEVELKERKHRIEDAVRNAKAAQEEGIVAGGGVALIQAAKDVFETLALEGDEATGANIVRVAVDAPLKQIAENAGLEGGVVAEKVRNLPTGHGLNAATGEYQNLLDAGINDPVKVTRSALQNAASIAGLFLTTEAVVADKPEKNHAPAGGGGDDMGGMGF</sequence>
<dbReference type="NCBIfam" id="NF009489">
    <property type="entry name" value="PRK12851.1"/>
    <property type="match status" value="1"/>
</dbReference>
<dbReference type="InterPro" id="IPR027410">
    <property type="entry name" value="TCP-1-like_intermed_sf"/>
</dbReference>
<dbReference type="Gene3D" id="3.50.7.10">
    <property type="entry name" value="GroEL"/>
    <property type="match status" value="1"/>
</dbReference>
<dbReference type="InterPro" id="IPR027413">
    <property type="entry name" value="GROEL-like_equatorial_sf"/>
</dbReference>
<dbReference type="NCBIfam" id="NF000592">
    <property type="entry name" value="PRK00013.1"/>
    <property type="match status" value="1"/>
</dbReference>
<dbReference type="PANTHER" id="PTHR45633">
    <property type="entry name" value="60 KDA HEAT SHOCK PROTEIN, MITOCHONDRIAL"/>
    <property type="match status" value="1"/>
</dbReference>
<name>A0ABV9D660_9MICO</name>
<evidence type="ECO:0000256" key="3">
    <source>
        <dbReference type="ARBA" id="ARBA00006607"/>
    </source>
</evidence>
<gene>
    <name evidence="9 12" type="primary">groL</name>
    <name evidence="9" type="synonym">groEL</name>
    <name evidence="12" type="ORF">ACFO3F_00960</name>
</gene>
<evidence type="ECO:0000256" key="10">
    <source>
        <dbReference type="RuleBase" id="RU000418"/>
    </source>
</evidence>
<evidence type="ECO:0000256" key="5">
    <source>
        <dbReference type="ARBA" id="ARBA00022840"/>
    </source>
</evidence>
<feature type="binding site" evidence="9">
    <location>
        <position position="413"/>
    </location>
    <ligand>
        <name>ATP</name>
        <dbReference type="ChEBI" id="CHEBI:30616"/>
    </ligand>
</feature>
<dbReference type="InterPro" id="IPR018370">
    <property type="entry name" value="Chaperonin_Cpn60_CS"/>
</dbReference>
<dbReference type="NCBIfam" id="TIGR02348">
    <property type="entry name" value="GroEL"/>
    <property type="match status" value="1"/>
</dbReference>
<dbReference type="Gene3D" id="1.10.560.10">
    <property type="entry name" value="GroEL-like equatorial domain"/>
    <property type="match status" value="1"/>
</dbReference>
<feature type="binding site" evidence="9">
    <location>
        <begin position="86"/>
        <end position="90"/>
    </location>
    <ligand>
        <name>ATP</name>
        <dbReference type="ChEBI" id="CHEBI:30616"/>
    </ligand>
</feature>
<dbReference type="SUPFAM" id="SSF52029">
    <property type="entry name" value="GroEL apical domain-like"/>
    <property type="match status" value="1"/>
</dbReference>
<dbReference type="Proteomes" id="UP001595955">
    <property type="component" value="Unassembled WGS sequence"/>
</dbReference>
<evidence type="ECO:0000256" key="7">
    <source>
        <dbReference type="ARBA" id="ARBA00023235"/>
    </source>
</evidence>
<dbReference type="PROSITE" id="PS00296">
    <property type="entry name" value="CHAPERONINS_CPN60"/>
    <property type="match status" value="1"/>
</dbReference>
<evidence type="ECO:0000256" key="9">
    <source>
        <dbReference type="HAMAP-Rule" id="MF_00600"/>
    </source>
</evidence>
<feature type="binding site" evidence="9">
    <location>
        <begin position="29"/>
        <end position="32"/>
    </location>
    <ligand>
        <name>ATP</name>
        <dbReference type="ChEBI" id="CHEBI:30616"/>
    </ligand>
</feature>
<dbReference type="InterPro" id="IPR027409">
    <property type="entry name" value="GroEL-like_apical_dom_sf"/>
</dbReference>